<evidence type="ECO:0000259" key="16">
    <source>
        <dbReference type="PROSITE" id="PS51163"/>
    </source>
</evidence>
<comment type="catalytic activity">
    <reaction evidence="13">
        <text>L-threonine + hydrogencarbonate + ATP = L-threonylcarbamoyladenylate + diphosphate + H2O</text>
        <dbReference type="Rhea" id="RHEA:36407"/>
        <dbReference type="ChEBI" id="CHEBI:15377"/>
        <dbReference type="ChEBI" id="CHEBI:17544"/>
        <dbReference type="ChEBI" id="CHEBI:30616"/>
        <dbReference type="ChEBI" id="CHEBI:33019"/>
        <dbReference type="ChEBI" id="CHEBI:57926"/>
        <dbReference type="ChEBI" id="CHEBI:73682"/>
        <dbReference type="EC" id="2.7.7.87"/>
    </reaction>
</comment>
<protein>
    <recommendedName>
        <fullName evidence="6">Threonylcarbamoyl-AMP synthase</fullName>
        <ecNumber evidence="5">2.7.7.87</ecNumber>
    </recommendedName>
</protein>
<keyword evidence="10" id="KW-0809">Transit peptide</keyword>
<evidence type="ECO:0000256" key="10">
    <source>
        <dbReference type="ARBA" id="ARBA00022946"/>
    </source>
</evidence>
<dbReference type="PANTHER" id="PTHR17490:SF10">
    <property type="entry name" value="THREONYLCARBAMOYL-AMP SYNTHASE"/>
    <property type="match status" value="1"/>
</dbReference>
<comment type="subcellular location">
    <subcellularLocation>
        <location evidence="2">Cell membrane</location>
        <topology evidence="2">Peripheral membrane protein</topology>
    </subcellularLocation>
    <subcellularLocation>
        <location evidence="3">Cytoplasm</location>
    </subcellularLocation>
    <subcellularLocation>
        <location evidence="1">Mitochondrion</location>
    </subcellularLocation>
</comment>
<evidence type="ECO:0000256" key="2">
    <source>
        <dbReference type="ARBA" id="ARBA00004202"/>
    </source>
</evidence>
<dbReference type="GO" id="GO:0061710">
    <property type="term" value="F:L-threonylcarbamoyladenylate synthase"/>
    <property type="evidence" value="ECO:0007669"/>
    <property type="project" value="UniProtKB-EC"/>
</dbReference>
<keyword evidence="11" id="KW-0496">Mitochondrion</keyword>
<keyword evidence="18" id="KW-1185">Reference proteome</keyword>
<name>A0A813SGB0_9BILA</name>
<keyword evidence="7" id="KW-1003">Cell membrane</keyword>
<comment type="function">
    <text evidence="14">Cytoplasmic and mitochondrial threonylcarbamoyl-AMP synthase required for the formation of a threonylcarbamoyl group on adenosine at position 37 (t(6)A37) in tRNAs that read codons beginning with adenine. Catalyzes the conversion of L-threonine, HCO(3)(-)/CO(2) and ATP to give threonylcarbamoyl-AMP (TC-AMP) as the acyladenylate intermediate, with the release of diphosphate. Participates in t(6)A37 formation in cytoplasmic and mitochondrial tRNAs. May regulate the activity of some transporters.</text>
</comment>
<dbReference type="GO" id="GO:0003725">
    <property type="term" value="F:double-stranded RNA binding"/>
    <property type="evidence" value="ECO:0007669"/>
    <property type="project" value="InterPro"/>
</dbReference>
<evidence type="ECO:0000256" key="9">
    <source>
        <dbReference type="ARBA" id="ARBA00022679"/>
    </source>
</evidence>
<evidence type="ECO:0000256" key="3">
    <source>
        <dbReference type="ARBA" id="ARBA00004496"/>
    </source>
</evidence>
<dbReference type="InterPro" id="IPR017945">
    <property type="entry name" value="DHBP_synth_RibB-like_a/b_dom"/>
</dbReference>
<evidence type="ECO:0000256" key="13">
    <source>
        <dbReference type="ARBA" id="ARBA00048366"/>
    </source>
</evidence>
<dbReference type="OrthoDB" id="3648309at2759"/>
<dbReference type="Pfam" id="PF01300">
    <property type="entry name" value="Sua5_yciO_yrdC"/>
    <property type="match status" value="1"/>
</dbReference>
<dbReference type="Gene3D" id="3.90.870.10">
    <property type="entry name" value="DHBP synthase"/>
    <property type="match status" value="1"/>
</dbReference>
<dbReference type="PROSITE" id="PS51163">
    <property type="entry name" value="YRDC"/>
    <property type="match status" value="1"/>
</dbReference>
<evidence type="ECO:0000256" key="6">
    <source>
        <dbReference type="ARBA" id="ARBA00015492"/>
    </source>
</evidence>
<dbReference type="EC" id="2.7.7.87" evidence="5"/>
<reference evidence="17" key="1">
    <citation type="submission" date="2021-02" db="EMBL/GenBank/DDBJ databases">
        <authorList>
            <person name="Nowell W R."/>
        </authorList>
    </citation>
    <scope>NUCLEOTIDE SEQUENCE</scope>
    <source>
        <strain evidence="17">Ploen Becks lab</strain>
    </source>
</reference>
<proteinExistence type="inferred from homology"/>
<evidence type="ECO:0000256" key="15">
    <source>
        <dbReference type="ARBA" id="ARBA00063146"/>
    </source>
</evidence>
<dbReference type="GO" id="GO:0006450">
    <property type="term" value="P:regulation of translational fidelity"/>
    <property type="evidence" value="ECO:0007669"/>
    <property type="project" value="TreeGrafter"/>
</dbReference>
<evidence type="ECO:0000256" key="14">
    <source>
        <dbReference type="ARBA" id="ARBA00058524"/>
    </source>
</evidence>
<dbReference type="EMBL" id="CAJNOC010000761">
    <property type="protein sequence ID" value="CAF0800175.1"/>
    <property type="molecule type" value="Genomic_DNA"/>
</dbReference>
<evidence type="ECO:0000256" key="11">
    <source>
        <dbReference type="ARBA" id="ARBA00023128"/>
    </source>
</evidence>
<evidence type="ECO:0000256" key="12">
    <source>
        <dbReference type="ARBA" id="ARBA00023136"/>
    </source>
</evidence>
<evidence type="ECO:0000256" key="7">
    <source>
        <dbReference type="ARBA" id="ARBA00022475"/>
    </source>
</evidence>
<evidence type="ECO:0000256" key="1">
    <source>
        <dbReference type="ARBA" id="ARBA00004173"/>
    </source>
</evidence>
<accession>A0A813SGB0</accession>
<dbReference type="Proteomes" id="UP000663879">
    <property type="component" value="Unassembled WGS sequence"/>
</dbReference>
<comment type="caution">
    <text evidence="17">The sequence shown here is derived from an EMBL/GenBank/DDBJ whole genome shotgun (WGS) entry which is preliminary data.</text>
</comment>
<keyword evidence="9" id="KW-0808">Transferase</keyword>
<evidence type="ECO:0000256" key="8">
    <source>
        <dbReference type="ARBA" id="ARBA00022490"/>
    </source>
</evidence>
<dbReference type="GO" id="GO:0005739">
    <property type="term" value="C:mitochondrion"/>
    <property type="evidence" value="ECO:0007669"/>
    <property type="project" value="UniProtKB-SubCell"/>
</dbReference>
<dbReference type="GO" id="GO:0005886">
    <property type="term" value="C:plasma membrane"/>
    <property type="evidence" value="ECO:0007669"/>
    <property type="project" value="UniProtKB-SubCell"/>
</dbReference>
<dbReference type="SUPFAM" id="SSF55821">
    <property type="entry name" value="YrdC/RibB"/>
    <property type="match status" value="1"/>
</dbReference>
<evidence type="ECO:0000313" key="17">
    <source>
        <dbReference type="EMBL" id="CAF0800175.1"/>
    </source>
</evidence>
<dbReference type="FunFam" id="3.90.870.10:FF:000007">
    <property type="entry name" value="YrdC N6-threonylcarbamoyltransferase domain containing"/>
    <property type="match status" value="1"/>
</dbReference>
<comment type="similarity">
    <text evidence="4">Belongs to the SUA5 family.</text>
</comment>
<feature type="domain" description="YrdC-like" evidence="16">
    <location>
        <begin position="12"/>
        <end position="200"/>
    </location>
</feature>
<dbReference type="NCBIfam" id="TIGR00057">
    <property type="entry name" value="L-threonylcarbamoyladenylate synthase"/>
    <property type="match status" value="1"/>
</dbReference>
<dbReference type="InterPro" id="IPR006070">
    <property type="entry name" value="Sua5-like_dom"/>
</dbReference>
<keyword evidence="12" id="KW-0472">Membrane</keyword>
<dbReference type="AlphaFoldDB" id="A0A813SGB0"/>
<evidence type="ECO:0000256" key="4">
    <source>
        <dbReference type="ARBA" id="ARBA00007663"/>
    </source>
</evidence>
<gene>
    <name evidence="17" type="ORF">OXX778_LOCUS6427</name>
</gene>
<comment type="subunit">
    <text evidence="15">Interacts with RSC1A1.</text>
</comment>
<evidence type="ECO:0000313" key="18">
    <source>
        <dbReference type="Proteomes" id="UP000663879"/>
    </source>
</evidence>
<dbReference type="InterPro" id="IPR050156">
    <property type="entry name" value="TC-AMP_synthase_SUA5"/>
</dbReference>
<keyword evidence="8" id="KW-0963">Cytoplasm</keyword>
<evidence type="ECO:0000256" key="5">
    <source>
        <dbReference type="ARBA" id="ARBA00012584"/>
    </source>
</evidence>
<dbReference type="PANTHER" id="PTHR17490">
    <property type="entry name" value="SUA5"/>
    <property type="match status" value="1"/>
</dbReference>
<sequence length="218" mass="23938">MENKILTVEEALNNLPRIKTVLQAGGVIAVPTDTIYGVACLACNKESLDRIYKIKGRNLSKPLAISVGKSEDLEKWSHVNLDLKSLNALLPGPVTLVFDRKSTLPAELNPNTKSIGIRIPNNKFMIELAQFCNEPIALTSANISNEPSSLSINEFETLWKDLDLIVDGGQLSSGEVAKAGSTVIDLTKEGTYQIIRNGSHYDNVVKILDETCKLTRRF</sequence>
<organism evidence="17 18">
    <name type="scientific">Brachionus calyciflorus</name>
    <dbReference type="NCBI Taxonomy" id="104777"/>
    <lineage>
        <taxon>Eukaryota</taxon>
        <taxon>Metazoa</taxon>
        <taxon>Spiralia</taxon>
        <taxon>Gnathifera</taxon>
        <taxon>Rotifera</taxon>
        <taxon>Eurotatoria</taxon>
        <taxon>Monogononta</taxon>
        <taxon>Pseudotrocha</taxon>
        <taxon>Ploima</taxon>
        <taxon>Brachionidae</taxon>
        <taxon>Brachionus</taxon>
    </lineage>
</organism>
<dbReference type="GO" id="GO:0000049">
    <property type="term" value="F:tRNA binding"/>
    <property type="evidence" value="ECO:0007669"/>
    <property type="project" value="TreeGrafter"/>
</dbReference>